<evidence type="ECO:0000313" key="3">
    <source>
        <dbReference type="Proteomes" id="UP000554965"/>
    </source>
</evidence>
<gene>
    <name evidence="2" type="ORF">MSIMFB_01086</name>
</gene>
<name>A0A7Z7IHI6_9MYCO</name>
<organism evidence="2 3">
    <name type="scientific">Mycobacterium simulans</name>
    <dbReference type="NCBI Taxonomy" id="627089"/>
    <lineage>
        <taxon>Bacteria</taxon>
        <taxon>Bacillati</taxon>
        <taxon>Actinomycetota</taxon>
        <taxon>Actinomycetes</taxon>
        <taxon>Mycobacteriales</taxon>
        <taxon>Mycobacteriaceae</taxon>
        <taxon>Mycobacterium</taxon>
    </lineage>
</organism>
<evidence type="ECO:0000313" key="2">
    <source>
        <dbReference type="EMBL" id="SOJ53586.1"/>
    </source>
</evidence>
<reference evidence="2 3" key="1">
    <citation type="submission" date="2017-10" db="EMBL/GenBank/DDBJ databases">
        <authorList>
            <consortium name="Urmite Genomes"/>
        </authorList>
    </citation>
    <scope>NUCLEOTIDE SEQUENCE [LARGE SCALE GENOMIC DNA]</scope>
    <source>
        <strain evidence="2 3">FB-527</strain>
    </source>
</reference>
<feature type="region of interest" description="Disordered" evidence="1">
    <location>
        <begin position="1"/>
        <end position="20"/>
    </location>
</feature>
<evidence type="ECO:0000256" key="1">
    <source>
        <dbReference type="SAM" id="MobiDB-lite"/>
    </source>
</evidence>
<comment type="caution">
    <text evidence="2">The sequence shown here is derived from an EMBL/GenBank/DDBJ whole genome shotgun (WGS) entry which is preliminary data.</text>
</comment>
<keyword evidence="3" id="KW-1185">Reference proteome</keyword>
<accession>A0A7Z7IHI6</accession>
<proteinExistence type="predicted"/>
<dbReference type="EMBL" id="OCTY01000002">
    <property type="protein sequence ID" value="SOJ53586.1"/>
    <property type="molecule type" value="Genomic_DNA"/>
</dbReference>
<feature type="compositionally biased region" description="Basic residues" evidence="1">
    <location>
        <begin position="1"/>
        <end position="13"/>
    </location>
</feature>
<dbReference type="AlphaFoldDB" id="A0A7Z7IHI6"/>
<protein>
    <submittedName>
        <fullName evidence="2">Uncharacterized protein</fullName>
    </submittedName>
</protein>
<sequence length="99" mass="11313">MAMPPTKRHNRKPKGNDPVLPRELRSFDRWYYPDGLHDYMATLSAFLVDPQRLTSVMNAAGLSAADWFRHMLTRIAPAEPTGHGRTRTLRLLPDRLVSS</sequence>
<dbReference type="Proteomes" id="UP000554965">
    <property type="component" value="Unassembled WGS sequence"/>
</dbReference>